<gene>
    <name evidence="4" type="ORF">GPUH_LOCUS17146</name>
</gene>
<dbReference type="OrthoDB" id="70899at2759"/>
<keyword evidence="3" id="KW-0539">Nucleus</keyword>
<comment type="similarity">
    <text evidence="2">Belongs to the Integrator subunit 2 family.</text>
</comment>
<evidence type="ECO:0000256" key="1">
    <source>
        <dbReference type="ARBA" id="ARBA00004123"/>
    </source>
</evidence>
<keyword evidence="5" id="KW-1185">Reference proteome</keyword>
<organism evidence="4 5">
    <name type="scientific">Gongylonema pulchrum</name>
    <dbReference type="NCBI Taxonomy" id="637853"/>
    <lineage>
        <taxon>Eukaryota</taxon>
        <taxon>Metazoa</taxon>
        <taxon>Ecdysozoa</taxon>
        <taxon>Nematoda</taxon>
        <taxon>Chromadorea</taxon>
        <taxon>Rhabditida</taxon>
        <taxon>Spirurina</taxon>
        <taxon>Spiruromorpha</taxon>
        <taxon>Spiruroidea</taxon>
        <taxon>Gongylonematidae</taxon>
        <taxon>Gongylonema</taxon>
    </lineage>
</organism>
<evidence type="ECO:0000256" key="3">
    <source>
        <dbReference type="ARBA" id="ARBA00023242"/>
    </source>
</evidence>
<dbReference type="Pfam" id="PF14750">
    <property type="entry name" value="INTS2"/>
    <property type="match status" value="1"/>
</dbReference>
<evidence type="ECO:0000256" key="2">
    <source>
        <dbReference type="ARBA" id="ARBA00006705"/>
    </source>
</evidence>
<dbReference type="PRINTS" id="PR02105">
    <property type="entry name" value="INTSUBUNIT2"/>
</dbReference>
<proteinExistence type="inferred from homology"/>
<dbReference type="GO" id="GO:0032039">
    <property type="term" value="C:integrator complex"/>
    <property type="evidence" value="ECO:0007669"/>
    <property type="project" value="InterPro"/>
</dbReference>
<reference evidence="4 5" key="1">
    <citation type="submission" date="2018-11" db="EMBL/GenBank/DDBJ databases">
        <authorList>
            <consortium name="Pathogen Informatics"/>
        </authorList>
    </citation>
    <scope>NUCLEOTIDE SEQUENCE [LARGE SCALE GENOMIC DNA]</scope>
</reference>
<dbReference type="EMBL" id="UYRT01084758">
    <property type="protein sequence ID" value="VDN29265.1"/>
    <property type="molecule type" value="Genomic_DNA"/>
</dbReference>
<accession>A0A3P7MIC3</accession>
<dbReference type="AlphaFoldDB" id="A0A3P7MIC3"/>
<comment type="subcellular location">
    <subcellularLocation>
        <location evidence="1">Nucleus</location>
    </subcellularLocation>
</comment>
<name>A0A3P7MIC3_9BILA</name>
<sequence>MKTLFLRHATTERDIVERAAQMAITRSLSLNHQGFLPAHCITQLLSTNSFLKHSVPIRDWIGAQILNCATPLHPVMTHLLKAYASSCVTVFENKSPNTPFSEEFILVSSQKLT</sequence>
<evidence type="ECO:0000313" key="4">
    <source>
        <dbReference type="EMBL" id="VDN29265.1"/>
    </source>
</evidence>
<dbReference type="GO" id="GO:0034472">
    <property type="term" value="P:snRNA 3'-end processing"/>
    <property type="evidence" value="ECO:0007669"/>
    <property type="project" value="TreeGrafter"/>
</dbReference>
<dbReference type="InterPro" id="IPR026236">
    <property type="entry name" value="Int2_metazoa"/>
</dbReference>
<dbReference type="PANTHER" id="PTHR28608">
    <property type="entry name" value="INTEGRATOR COMPLEX SUBUNIT 2"/>
    <property type="match status" value="1"/>
</dbReference>
<dbReference type="PANTHER" id="PTHR28608:SF1">
    <property type="entry name" value="INTEGRATOR COMPLEX SUBUNIT 2"/>
    <property type="match status" value="1"/>
</dbReference>
<dbReference type="InterPro" id="IPR029321">
    <property type="entry name" value="INTS2"/>
</dbReference>
<evidence type="ECO:0000313" key="5">
    <source>
        <dbReference type="Proteomes" id="UP000271098"/>
    </source>
</evidence>
<protein>
    <submittedName>
        <fullName evidence="4">Uncharacterized protein</fullName>
    </submittedName>
</protein>
<dbReference type="Proteomes" id="UP000271098">
    <property type="component" value="Unassembled WGS sequence"/>
</dbReference>